<proteinExistence type="predicted"/>
<dbReference type="EMBL" id="FN594967">
    <property type="protein sequence ID" value="CCB44820.1"/>
    <property type="molecule type" value="Genomic_DNA"/>
</dbReference>
<accession>F6GXU0</accession>
<sequence length="61" mass="6940">MNNAIGDEDFPEIMPLRKGVNRLVLKTVNRKVIWNMGFLHLKHLAMLVGMVDVIFSDDCIA</sequence>
<reference evidence="2" key="1">
    <citation type="journal article" date="2007" name="Nature">
        <title>The grapevine genome sequence suggests ancestral hexaploidization in major angiosperm phyla.</title>
        <authorList>
            <consortium name="The French-Italian Public Consortium for Grapevine Genome Characterization."/>
            <person name="Jaillon O."/>
            <person name="Aury J.-M."/>
            <person name="Noel B."/>
            <person name="Policriti A."/>
            <person name="Clepet C."/>
            <person name="Casagrande A."/>
            <person name="Choisne N."/>
            <person name="Aubourg S."/>
            <person name="Vitulo N."/>
            <person name="Jubin C."/>
            <person name="Vezzi A."/>
            <person name="Legeai F."/>
            <person name="Hugueney P."/>
            <person name="Dasilva C."/>
            <person name="Horner D."/>
            <person name="Mica E."/>
            <person name="Jublot D."/>
            <person name="Poulain J."/>
            <person name="Bruyere C."/>
            <person name="Billault A."/>
            <person name="Segurens B."/>
            <person name="Gouyvenoux M."/>
            <person name="Ugarte E."/>
            <person name="Cattonaro F."/>
            <person name="Anthouard V."/>
            <person name="Vico V."/>
            <person name="Del Fabbro C."/>
            <person name="Alaux M."/>
            <person name="Di Gaspero G."/>
            <person name="Dumas V."/>
            <person name="Felice N."/>
            <person name="Paillard S."/>
            <person name="Juman I."/>
            <person name="Moroldo M."/>
            <person name="Scalabrin S."/>
            <person name="Canaguier A."/>
            <person name="Le Clainche I."/>
            <person name="Malacrida G."/>
            <person name="Durand E."/>
            <person name="Pesole G."/>
            <person name="Laucou V."/>
            <person name="Chatelet P."/>
            <person name="Merdinoglu D."/>
            <person name="Delledonne M."/>
            <person name="Pezzotti M."/>
            <person name="Lecharny A."/>
            <person name="Scarpelli C."/>
            <person name="Artiguenave F."/>
            <person name="Pe M.E."/>
            <person name="Valle G."/>
            <person name="Morgante M."/>
            <person name="Caboche M."/>
            <person name="Adam-Blondon A.-F."/>
            <person name="Weissenbach J."/>
            <person name="Quetier F."/>
            <person name="Wincker P."/>
        </authorList>
    </citation>
    <scope>NUCLEOTIDE SEQUENCE [LARGE SCALE GENOMIC DNA]</scope>
    <source>
        <strain evidence="2">cv. Pinot noir / PN40024</strain>
    </source>
</reference>
<dbReference type="HOGENOM" id="CLU_2927332_0_0_1"/>
<keyword evidence="2" id="KW-1185">Reference proteome</keyword>
<dbReference type="Proteomes" id="UP000009183">
    <property type="component" value="Chromosome 8"/>
</dbReference>
<dbReference type="InParanoid" id="F6GXU0"/>
<protein>
    <submittedName>
        <fullName evidence="1">Uncharacterized protein</fullName>
    </submittedName>
</protein>
<dbReference type="PaxDb" id="29760-VIT_08s0058g00420.t01"/>
<organism evidence="1 2">
    <name type="scientific">Vitis vinifera</name>
    <name type="common">Grape</name>
    <dbReference type="NCBI Taxonomy" id="29760"/>
    <lineage>
        <taxon>Eukaryota</taxon>
        <taxon>Viridiplantae</taxon>
        <taxon>Streptophyta</taxon>
        <taxon>Embryophyta</taxon>
        <taxon>Tracheophyta</taxon>
        <taxon>Spermatophyta</taxon>
        <taxon>Magnoliopsida</taxon>
        <taxon>eudicotyledons</taxon>
        <taxon>Gunneridae</taxon>
        <taxon>Pentapetalae</taxon>
        <taxon>rosids</taxon>
        <taxon>Vitales</taxon>
        <taxon>Vitaceae</taxon>
        <taxon>Viteae</taxon>
        <taxon>Vitis</taxon>
    </lineage>
</organism>
<gene>
    <name evidence="1" type="ordered locus">VIT_08s0058g00420</name>
</gene>
<dbReference type="AlphaFoldDB" id="F6GXU0"/>
<evidence type="ECO:0000313" key="2">
    <source>
        <dbReference type="Proteomes" id="UP000009183"/>
    </source>
</evidence>
<evidence type="ECO:0000313" key="1">
    <source>
        <dbReference type="EMBL" id="CCB44820.1"/>
    </source>
</evidence>
<name>F6GXU0_VITVI</name>